<proteinExistence type="predicted"/>
<accession>A0ABV4J3X5</accession>
<dbReference type="RefSeq" id="WP_371241270.1">
    <property type="nucleotide sequence ID" value="NZ_JAHWZY010000028.1"/>
</dbReference>
<comment type="caution">
    <text evidence="1">The sequence shown here is derived from an EMBL/GenBank/DDBJ whole genome shotgun (WGS) entry which is preliminary data.</text>
</comment>
<name>A0ABV4J3X5_9ACTN</name>
<dbReference type="EMBL" id="JAHWZY010000028">
    <property type="protein sequence ID" value="MEZ3181579.1"/>
    <property type="molecule type" value="Genomic_DNA"/>
</dbReference>
<sequence>MSEVETSPRFASSVVVPGEEAACPVDVVLTLDRGETSRLLRRMRGHRVLPALSHPWGSPWAYLALLRRPDGMVLLDVPDGAVRDEIERRVRVLSGLSSVVVLAPRSVDAAAVLRAGAVNVMARDAPSGELACRIAAERRWLEFSAPCRGPRTPGLPHPLVRPRQVSQRVLLEILCATTRPWCCHDLCLLLGTCGEPVSRRALQARVVRLGARLERHGISIGVLPGWGRTVYTGIRGITPHRTRSR</sequence>
<keyword evidence="2" id="KW-1185">Reference proteome</keyword>
<dbReference type="Proteomes" id="UP001567537">
    <property type="component" value="Unassembled WGS sequence"/>
</dbReference>
<organism evidence="1 2">
    <name type="scientific">Streptomyces pimonensis</name>
    <dbReference type="NCBI Taxonomy" id="2860288"/>
    <lineage>
        <taxon>Bacteria</taxon>
        <taxon>Bacillati</taxon>
        <taxon>Actinomycetota</taxon>
        <taxon>Actinomycetes</taxon>
        <taxon>Kitasatosporales</taxon>
        <taxon>Streptomycetaceae</taxon>
        <taxon>Streptomyces</taxon>
    </lineage>
</organism>
<reference evidence="1 2" key="1">
    <citation type="journal article" date="2021" name="Res Sq">
        <title>Streptomyces Pimoensis sp. nov., Isolated From the Taklimakan Desert in Xinjiang, China.</title>
        <authorList>
            <person name="Zhang P."/>
            <person name="Luo X."/>
            <person name="Luo X."/>
            <person name="Liu Z."/>
            <person name="Xia Z."/>
            <person name="Wan C."/>
            <person name="zhang L."/>
        </authorList>
    </citation>
    <scope>NUCLEOTIDE SEQUENCE [LARGE SCALE GENOMIC DNA]</scope>
    <source>
        <strain evidence="1 2">TRM75549</strain>
    </source>
</reference>
<evidence type="ECO:0000313" key="1">
    <source>
        <dbReference type="EMBL" id="MEZ3181579.1"/>
    </source>
</evidence>
<protein>
    <recommendedName>
        <fullName evidence="3">OmpR/PhoB-type domain-containing protein</fullName>
    </recommendedName>
</protein>
<evidence type="ECO:0000313" key="2">
    <source>
        <dbReference type="Proteomes" id="UP001567537"/>
    </source>
</evidence>
<gene>
    <name evidence="1" type="ORF">KYY02_23685</name>
</gene>
<evidence type="ECO:0008006" key="3">
    <source>
        <dbReference type="Google" id="ProtNLM"/>
    </source>
</evidence>